<dbReference type="Proteomes" id="UP000596660">
    <property type="component" value="Unplaced"/>
</dbReference>
<accession>A0A803MF80</accession>
<evidence type="ECO:0000256" key="2">
    <source>
        <dbReference type="RuleBase" id="RU369065"/>
    </source>
</evidence>
<evidence type="ECO:0000256" key="3">
    <source>
        <dbReference type="SAM" id="MobiDB-lite"/>
    </source>
</evidence>
<sequence>MSASSAMGDPGRFSGNKMSFSQTCNLLSQYVKKKRALGVSGNIDSRGTSTMNLFPVSGKQGTAAAEEDSNGCVGKTINLFPQLSGFNSSGNKRASPEPPTPQMTIFYGGQVLVFSDLPADKAKEVMDLASSFEASQKKRKVETTNSSPSSPVAVPVSVQNTKSNLNPTLNSNQNLTVAPKFGKNVIPAAMPRVSDLPITRKASLHRFLEKRKDRLVGKLPADVANGGSAKPVEGKAAWLGLNSAPAFQMQKQQQP</sequence>
<keyword evidence="2" id="KW-1184">Jasmonic acid signaling pathway</keyword>
<dbReference type="PROSITE" id="PS51320">
    <property type="entry name" value="TIFY"/>
    <property type="match status" value="1"/>
</dbReference>
<protein>
    <recommendedName>
        <fullName evidence="2">Protein TIFY</fullName>
    </recommendedName>
    <alternativeName>
        <fullName evidence="2">Jasmonate ZIM domain-containing protein</fullName>
    </alternativeName>
</protein>
<comment type="function">
    <text evidence="2">Repressor of jasmonate responses.</text>
</comment>
<dbReference type="InterPro" id="IPR018467">
    <property type="entry name" value="CCT_CS"/>
</dbReference>
<comment type="domain">
    <text evidence="2">The jas domain is required for interaction with COI1.</text>
</comment>
<dbReference type="OMA" id="EPQKAQM"/>
<feature type="compositionally biased region" description="Low complexity" evidence="3">
    <location>
        <begin position="146"/>
        <end position="155"/>
    </location>
</feature>
<dbReference type="OrthoDB" id="1937734at2759"/>
<keyword evidence="2" id="KW-0539">Nucleus</keyword>
<keyword evidence="6" id="KW-1185">Reference proteome</keyword>
<feature type="domain" description="Tify" evidence="4">
    <location>
        <begin position="96"/>
        <end position="131"/>
    </location>
</feature>
<name>A0A803MF80_CHEQI</name>
<dbReference type="GO" id="GO:0005634">
    <property type="term" value="C:nucleus"/>
    <property type="evidence" value="ECO:0007669"/>
    <property type="project" value="UniProtKB-SubCell"/>
</dbReference>
<dbReference type="GO" id="GO:2000022">
    <property type="term" value="P:regulation of jasmonic acid mediated signaling pathway"/>
    <property type="evidence" value="ECO:0007669"/>
    <property type="project" value="UniProtKB-UniRule"/>
</dbReference>
<evidence type="ECO:0000313" key="5">
    <source>
        <dbReference type="EnsemblPlants" id="AUR62028298-RA:cds"/>
    </source>
</evidence>
<dbReference type="InterPro" id="IPR010399">
    <property type="entry name" value="Tify_dom"/>
</dbReference>
<organism evidence="5 6">
    <name type="scientific">Chenopodium quinoa</name>
    <name type="common">Quinoa</name>
    <dbReference type="NCBI Taxonomy" id="63459"/>
    <lineage>
        <taxon>Eukaryota</taxon>
        <taxon>Viridiplantae</taxon>
        <taxon>Streptophyta</taxon>
        <taxon>Embryophyta</taxon>
        <taxon>Tracheophyta</taxon>
        <taxon>Spermatophyta</taxon>
        <taxon>Magnoliopsida</taxon>
        <taxon>eudicotyledons</taxon>
        <taxon>Gunneridae</taxon>
        <taxon>Pentapetalae</taxon>
        <taxon>Caryophyllales</taxon>
        <taxon>Chenopodiaceae</taxon>
        <taxon>Chenopodioideae</taxon>
        <taxon>Atripliceae</taxon>
        <taxon>Chenopodium</taxon>
    </lineage>
</organism>
<dbReference type="GO" id="GO:0009611">
    <property type="term" value="P:response to wounding"/>
    <property type="evidence" value="ECO:0007669"/>
    <property type="project" value="UniProtKB-UniRule"/>
</dbReference>
<dbReference type="Pfam" id="PF09425">
    <property type="entry name" value="Jas_motif"/>
    <property type="match status" value="1"/>
</dbReference>
<reference evidence="5" key="2">
    <citation type="submission" date="2021-03" db="UniProtKB">
        <authorList>
            <consortium name="EnsemblPlants"/>
        </authorList>
    </citation>
    <scope>IDENTIFICATION</scope>
</reference>
<dbReference type="GO" id="GO:0031347">
    <property type="term" value="P:regulation of defense response"/>
    <property type="evidence" value="ECO:0007669"/>
    <property type="project" value="UniProtKB-UniRule"/>
</dbReference>
<feature type="region of interest" description="Disordered" evidence="3">
    <location>
        <begin position="133"/>
        <end position="155"/>
    </location>
</feature>
<comment type="similarity">
    <text evidence="1 2">Belongs to the TIFY/JAZ family.</text>
</comment>
<dbReference type="GeneID" id="110721818"/>
<dbReference type="Gramene" id="AUR62028298-RA">
    <property type="protein sequence ID" value="AUR62028298-RA:cds"/>
    <property type="gene ID" value="AUR62028298"/>
</dbReference>
<evidence type="ECO:0000259" key="4">
    <source>
        <dbReference type="PROSITE" id="PS51320"/>
    </source>
</evidence>
<dbReference type="SMART" id="SM00979">
    <property type="entry name" value="TIFY"/>
    <property type="match status" value="1"/>
</dbReference>
<dbReference type="KEGG" id="cqi:110721818"/>
<dbReference type="PANTHER" id="PTHR33077">
    <property type="entry name" value="PROTEIN TIFY 4A-RELATED-RELATED"/>
    <property type="match status" value="1"/>
</dbReference>
<dbReference type="SMR" id="A0A803MF80"/>
<dbReference type="Pfam" id="PF06200">
    <property type="entry name" value="tify"/>
    <property type="match status" value="1"/>
</dbReference>
<reference evidence="5" key="1">
    <citation type="journal article" date="2017" name="Nature">
        <title>The genome of Chenopodium quinoa.</title>
        <authorList>
            <person name="Jarvis D.E."/>
            <person name="Ho Y.S."/>
            <person name="Lightfoot D.J."/>
            <person name="Schmoeckel S.M."/>
            <person name="Li B."/>
            <person name="Borm T.J.A."/>
            <person name="Ohyanagi H."/>
            <person name="Mineta K."/>
            <person name="Michell C.T."/>
            <person name="Saber N."/>
            <person name="Kharbatia N.M."/>
            <person name="Rupper R.R."/>
            <person name="Sharp A.R."/>
            <person name="Dally N."/>
            <person name="Boughton B.A."/>
            <person name="Woo Y.H."/>
            <person name="Gao G."/>
            <person name="Schijlen E.G.W.M."/>
            <person name="Guo X."/>
            <person name="Momin A.A."/>
            <person name="Negrao S."/>
            <person name="Al-Babili S."/>
            <person name="Gehring C."/>
            <person name="Roessner U."/>
            <person name="Jung C."/>
            <person name="Murphy K."/>
            <person name="Arold S.T."/>
            <person name="Gojobori T."/>
            <person name="van der Linden C.G."/>
            <person name="van Loo E.N."/>
            <person name="Jellen E.N."/>
            <person name="Maughan P.J."/>
            <person name="Tester M."/>
        </authorList>
    </citation>
    <scope>NUCLEOTIDE SEQUENCE [LARGE SCALE GENOMIC DNA]</scope>
    <source>
        <strain evidence="5">cv. PI 614886</strain>
    </source>
</reference>
<dbReference type="PANTHER" id="PTHR33077:SF140">
    <property type="entry name" value="PROTEIN TIFY 10B"/>
    <property type="match status" value="1"/>
</dbReference>
<dbReference type="RefSeq" id="XP_021756709.1">
    <property type="nucleotide sequence ID" value="XM_021901017.1"/>
</dbReference>
<dbReference type="AlphaFoldDB" id="A0A803MF80"/>
<evidence type="ECO:0000256" key="1">
    <source>
        <dbReference type="ARBA" id="ARBA00008614"/>
    </source>
</evidence>
<evidence type="ECO:0000313" key="6">
    <source>
        <dbReference type="Proteomes" id="UP000596660"/>
    </source>
</evidence>
<comment type="subcellular location">
    <subcellularLocation>
        <location evidence="2">Nucleus</location>
    </subcellularLocation>
</comment>
<proteinExistence type="inferred from homology"/>
<gene>
    <name evidence="5" type="primary">LOC110721818</name>
</gene>
<dbReference type="InterPro" id="IPR040390">
    <property type="entry name" value="TIFY/JAZ"/>
</dbReference>
<dbReference type="EnsemblPlants" id="AUR62028298-RA">
    <property type="protein sequence ID" value="AUR62028298-RA:cds"/>
    <property type="gene ID" value="AUR62028298"/>
</dbReference>